<dbReference type="InterPro" id="IPR029466">
    <property type="entry name" value="NAM-associated_C"/>
</dbReference>
<name>H6QUK3_PUCGT</name>
<dbReference type="PANTHER" id="PTHR45023">
    <property type="match status" value="1"/>
</dbReference>
<dbReference type="AlphaFoldDB" id="H6QUK3"/>
<dbReference type="RefSeq" id="XP_003888811.1">
    <property type="nucleotide sequence ID" value="XM_003888762.1"/>
</dbReference>
<dbReference type="STRING" id="418459.H6QUK3"/>
<keyword evidence="4" id="KW-1185">Reference proteome</keyword>
<feature type="compositionally biased region" description="Pro residues" evidence="1">
    <location>
        <begin position="16"/>
        <end position="30"/>
    </location>
</feature>
<feature type="compositionally biased region" description="Basic and acidic residues" evidence="1">
    <location>
        <begin position="345"/>
        <end position="395"/>
    </location>
</feature>
<feature type="domain" description="No apical meristem-associated C-terminal" evidence="2">
    <location>
        <begin position="200"/>
        <end position="341"/>
    </location>
</feature>
<dbReference type="HOGENOM" id="CLU_012390_7_0_1"/>
<gene>
    <name evidence="3" type="ORF">PGTG_22433</name>
</gene>
<evidence type="ECO:0000313" key="4">
    <source>
        <dbReference type="Proteomes" id="UP000008783"/>
    </source>
</evidence>
<feature type="region of interest" description="Disordered" evidence="1">
    <location>
        <begin position="345"/>
        <end position="428"/>
    </location>
</feature>
<dbReference type="KEGG" id="pgr:PGTG_22433"/>
<evidence type="ECO:0000259" key="2">
    <source>
        <dbReference type="Pfam" id="PF14303"/>
    </source>
</evidence>
<feature type="compositionally biased region" description="Polar residues" evidence="1">
    <location>
        <begin position="51"/>
        <end position="67"/>
    </location>
</feature>
<feature type="region of interest" description="Disordered" evidence="1">
    <location>
        <begin position="309"/>
        <end position="331"/>
    </location>
</feature>
<organism evidence="3 4">
    <name type="scientific">Puccinia graminis f. sp. tritici (strain CRL 75-36-700-3 / race SCCL)</name>
    <name type="common">Black stem rust fungus</name>
    <dbReference type="NCBI Taxonomy" id="418459"/>
    <lineage>
        <taxon>Eukaryota</taxon>
        <taxon>Fungi</taxon>
        <taxon>Dikarya</taxon>
        <taxon>Basidiomycota</taxon>
        <taxon>Pucciniomycotina</taxon>
        <taxon>Pucciniomycetes</taxon>
        <taxon>Pucciniales</taxon>
        <taxon>Pucciniaceae</taxon>
        <taxon>Puccinia</taxon>
    </lineage>
</organism>
<dbReference type="EMBL" id="DS178344">
    <property type="protein sequence ID" value="EHS64715.1"/>
    <property type="molecule type" value="Genomic_DNA"/>
</dbReference>
<feature type="region of interest" description="Disordered" evidence="1">
    <location>
        <begin position="1"/>
        <end position="84"/>
    </location>
</feature>
<evidence type="ECO:0000256" key="1">
    <source>
        <dbReference type="SAM" id="MobiDB-lite"/>
    </source>
</evidence>
<protein>
    <recommendedName>
        <fullName evidence="2">No apical meristem-associated C-terminal domain-containing protein</fullName>
    </recommendedName>
</protein>
<dbReference type="Pfam" id="PF14303">
    <property type="entry name" value="NAM-associated"/>
    <property type="match status" value="1"/>
</dbReference>
<dbReference type="PANTHER" id="PTHR45023:SF4">
    <property type="entry name" value="GLYCINE-RICH PROTEIN-RELATED"/>
    <property type="match status" value="1"/>
</dbReference>
<proteinExistence type="predicted"/>
<dbReference type="OrthoDB" id="2506822at2759"/>
<feature type="compositionally biased region" description="Acidic residues" evidence="1">
    <location>
        <begin position="396"/>
        <end position="428"/>
    </location>
</feature>
<evidence type="ECO:0000313" key="3">
    <source>
        <dbReference type="EMBL" id="EHS64715.1"/>
    </source>
</evidence>
<dbReference type="InParanoid" id="H6QUK3"/>
<dbReference type="GeneID" id="13541579"/>
<dbReference type="VEuPathDB" id="FungiDB:PGTG_22433"/>
<feature type="region of interest" description="Disordered" evidence="1">
    <location>
        <begin position="217"/>
        <end position="264"/>
    </location>
</feature>
<sequence>MPRKKTPQQTMDDPDPPSSNPTHTPNPAPSSPKKKKKTSKAKSSSQTSTADVSTPKPTEKSTVNNAATPKADQDPTPKKGFPRWSIEEDKKLCIAWLNTSRDPIVGNGQKATTFWERIHATLSDLITEYNDDKKNSKNFKPLPIRPVGAVECHWGHIQKCVSKFAGCFANAERRLKSGKSRDDIFTEAKELYKASSGGGFNLDHCWGILKDTPKWQATQEENKSRGKKTQISSPPPPSTDVSSSTNAISSPPAIDVEDDESEPARSVLGNTRIEGSKAAKRKRAEEASITKIVAMQKDLVEISRERLTSMKAASDDAIMSKDLTSMDEESRAYYQRKRRAIIARELEQEEKENKEKERKEKEKREKEEREKKEKEEKEKKEKEEREKKEKEKELGETETESESDEEEGDENDEGEGENDDEEDYNKKN</sequence>
<feature type="compositionally biased region" description="Low complexity" evidence="1">
    <location>
        <begin position="41"/>
        <end position="50"/>
    </location>
</feature>
<accession>H6QUK3</accession>
<dbReference type="Proteomes" id="UP000008783">
    <property type="component" value="Unassembled WGS sequence"/>
</dbReference>
<reference evidence="4" key="1">
    <citation type="journal article" date="2011" name="Proc. Natl. Acad. Sci. U.S.A.">
        <title>Obligate biotrophy features unraveled by the genomic analysis of rust fungi.</title>
        <authorList>
            <person name="Duplessis S."/>
            <person name="Cuomo C.A."/>
            <person name="Lin Y.-C."/>
            <person name="Aerts A."/>
            <person name="Tisserant E."/>
            <person name="Veneault-Fourrey C."/>
            <person name="Joly D.L."/>
            <person name="Hacquard S."/>
            <person name="Amselem J."/>
            <person name="Cantarel B.L."/>
            <person name="Chiu R."/>
            <person name="Coutinho P.M."/>
            <person name="Feau N."/>
            <person name="Field M."/>
            <person name="Frey P."/>
            <person name="Gelhaye E."/>
            <person name="Goldberg J."/>
            <person name="Grabherr M.G."/>
            <person name="Kodira C.D."/>
            <person name="Kohler A."/>
            <person name="Kuees U."/>
            <person name="Lindquist E.A."/>
            <person name="Lucas S.M."/>
            <person name="Mago R."/>
            <person name="Mauceli E."/>
            <person name="Morin E."/>
            <person name="Murat C."/>
            <person name="Pangilinan J.L."/>
            <person name="Park R."/>
            <person name="Pearson M."/>
            <person name="Quesneville H."/>
            <person name="Rouhier N."/>
            <person name="Sakthikumar S."/>
            <person name="Salamov A.A."/>
            <person name="Schmutz J."/>
            <person name="Selles B."/>
            <person name="Shapiro H."/>
            <person name="Tanguay P."/>
            <person name="Tuskan G.A."/>
            <person name="Henrissat B."/>
            <person name="Van de Peer Y."/>
            <person name="Rouze P."/>
            <person name="Ellis J.G."/>
            <person name="Dodds P.N."/>
            <person name="Schein J.E."/>
            <person name="Zhong S."/>
            <person name="Hamelin R.C."/>
            <person name="Grigoriev I.V."/>
            <person name="Szabo L.J."/>
            <person name="Martin F."/>
        </authorList>
    </citation>
    <scope>NUCLEOTIDE SEQUENCE [LARGE SCALE GENOMIC DNA]</scope>
    <source>
        <strain evidence="4">CRL 75-36-700-3 / race SCCL</strain>
    </source>
</reference>